<dbReference type="Pfam" id="PF00703">
    <property type="entry name" value="Glyco_hydro_2"/>
    <property type="match status" value="1"/>
</dbReference>
<feature type="domain" description="Glycoside hydrolase family 2 catalytic" evidence="5">
    <location>
        <begin position="348"/>
        <end position="575"/>
    </location>
</feature>
<gene>
    <name evidence="7" type="ORF">DSM112329_04336</name>
</gene>
<evidence type="ECO:0000256" key="1">
    <source>
        <dbReference type="ARBA" id="ARBA00007401"/>
    </source>
</evidence>
<comment type="similarity">
    <text evidence="1">Belongs to the glycosyl hydrolase 2 family.</text>
</comment>
<dbReference type="SUPFAM" id="SSF49785">
    <property type="entry name" value="Galactose-binding domain-like"/>
    <property type="match status" value="1"/>
</dbReference>
<evidence type="ECO:0000256" key="2">
    <source>
        <dbReference type="ARBA" id="ARBA00022801"/>
    </source>
</evidence>
<dbReference type="InterPro" id="IPR006101">
    <property type="entry name" value="Glyco_hydro_2"/>
</dbReference>
<dbReference type="SUPFAM" id="SSF49303">
    <property type="entry name" value="beta-Galactosidase/glucuronidase domain"/>
    <property type="match status" value="1"/>
</dbReference>
<dbReference type="PRINTS" id="PR00132">
    <property type="entry name" value="GLHYDRLASE2"/>
</dbReference>
<dbReference type="InterPro" id="IPR006104">
    <property type="entry name" value="Glyco_hydro_2_N"/>
</dbReference>
<reference evidence="7" key="1">
    <citation type="submission" date="2022-12" db="EMBL/GenBank/DDBJ databases">
        <title>Paraconexibacter alkalitolerans sp. nov. and Baekduia alba sp. nov., isolated from soil and emended description of the genera Paraconexibacter (Chun et al., 2020) and Baekduia (An et al., 2020).</title>
        <authorList>
            <person name="Vieira S."/>
            <person name="Huber K.J."/>
            <person name="Geppert A."/>
            <person name="Wolf J."/>
            <person name="Neumann-Schaal M."/>
            <person name="Muesken M."/>
            <person name="Overmann J."/>
        </authorList>
    </citation>
    <scope>NUCLEOTIDE SEQUENCE</scope>
    <source>
        <strain evidence="7">AEG42_29</strain>
    </source>
</reference>
<dbReference type="InterPro" id="IPR017853">
    <property type="entry name" value="GH"/>
</dbReference>
<name>A0AAU7B0L3_9ACTN</name>
<dbReference type="EC" id="3.2.1.31" evidence="7"/>
<evidence type="ECO:0000313" key="7">
    <source>
        <dbReference type="EMBL" id="XAY07454.1"/>
    </source>
</evidence>
<dbReference type="RefSeq" id="WP_354698648.1">
    <property type="nucleotide sequence ID" value="NZ_CP114014.1"/>
</dbReference>
<dbReference type="SUPFAM" id="SSF51445">
    <property type="entry name" value="(Trans)glycosidases"/>
    <property type="match status" value="1"/>
</dbReference>
<dbReference type="InterPro" id="IPR013783">
    <property type="entry name" value="Ig-like_fold"/>
</dbReference>
<dbReference type="KEGG" id="parq:DSM112329_04336"/>
<evidence type="ECO:0000259" key="4">
    <source>
        <dbReference type="Pfam" id="PF00703"/>
    </source>
</evidence>
<feature type="domain" description="Glycosyl hydrolases family 2 sugar binding" evidence="6">
    <location>
        <begin position="69"/>
        <end position="226"/>
    </location>
</feature>
<proteinExistence type="inferred from homology"/>
<feature type="domain" description="Glycoside hydrolase family 2 immunoglobulin-like beta-sandwich" evidence="4">
    <location>
        <begin position="234"/>
        <end position="323"/>
    </location>
</feature>
<dbReference type="PANTHER" id="PTHR42732:SF1">
    <property type="entry name" value="BETA-MANNOSIDASE"/>
    <property type="match status" value="1"/>
</dbReference>
<sequence>MTHTSSFVPTPVAVPARPARRHRLVLLPLLLALLATVVVLPQAPAHAAGSVPNGKPLYEYGPSGRILMNGSWLFRLDKAEVGLKEHFEDQTGTAGWSPVKVPNAWNATDESLESFQGSVGWYRKDFRLPSADKSLSWVVRLESVNYRSRVFLNGTAIGSNRGAYLPFEIRLPNGLLKRSGTNRLVVRVENHRFAYDFPPAGLSVAGAPTGGWWNYGGLLREVYLRKVEKVDFSRVLVRPTIDCTTCDAKVKVETVLRNAGPGSVTTRVTGTYGTQKLDLGSTTISAGGFRSLSRTITVRNPKLWAPGSPNLYTVRLAATVAGKKAKGKKAATRRTLQSYFLRSGIRSVKVVDGKWLLNGRALNFRGLGMHEDDPKLGFAINNKIRDREVASAKELGATMVRSHYPIHPYTLEQLDKQGIMNWSEIPVYSVRTTELKKKLVRDLAAKELASNITENGNHASIVVWSVGNELSSRPGAVQGAYLAKAAKTAKRMDPTRPVGYAVAGYPAAGCQAEYAPLDVLGINEYFGWYPGPNGQVADRTLMSAYLDTVHACYPKKALVITETGAEANRSGPVEEKGTYEFQQDFVNYHFGVYATKPWLAGAMYWAMEEFRVRPGWQGGNPRPNPPIHEKGLITFAGVKKPAWFDVQRIFKGTKQIRSLPPRVGGGT</sequence>
<keyword evidence="2 7" id="KW-0378">Hydrolase</keyword>
<evidence type="ECO:0000259" key="6">
    <source>
        <dbReference type="Pfam" id="PF02837"/>
    </source>
</evidence>
<dbReference type="PANTHER" id="PTHR42732">
    <property type="entry name" value="BETA-GALACTOSIDASE"/>
    <property type="match status" value="1"/>
</dbReference>
<dbReference type="AlphaFoldDB" id="A0AAU7B0L3"/>
<dbReference type="Gene3D" id="2.60.40.10">
    <property type="entry name" value="Immunoglobulins"/>
    <property type="match status" value="1"/>
</dbReference>
<dbReference type="InterPro" id="IPR036156">
    <property type="entry name" value="Beta-gal/glucu_dom_sf"/>
</dbReference>
<keyword evidence="3 7" id="KW-0326">Glycosidase</keyword>
<organism evidence="7">
    <name type="scientific">Paraconexibacter sp. AEG42_29</name>
    <dbReference type="NCBI Taxonomy" id="2997339"/>
    <lineage>
        <taxon>Bacteria</taxon>
        <taxon>Bacillati</taxon>
        <taxon>Actinomycetota</taxon>
        <taxon>Thermoleophilia</taxon>
        <taxon>Solirubrobacterales</taxon>
        <taxon>Paraconexibacteraceae</taxon>
        <taxon>Paraconexibacter</taxon>
    </lineage>
</organism>
<dbReference type="GO" id="GO:0005975">
    <property type="term" value="P:carbohydrate metabolic process"/>
    <property type="evidence" value="ECO:0007669"/>
    <property type="project" value="InterPro"/>
</dbReference>
<dbReference type="InterPro" id="IPR006102">
    <property type="entry name" value="Ig-like_GH2"/>
</dbReference>
<dbReference type="EMBL" id="CP114014">
    <property type="protein sequence ID" value="XAY07454.1"/>
    <property type="molecule type" value="Genomic_DNA"/>
</dbReference>
<dbReference type="InterPro" id="IPR051913">
    <property type="entry name" value="GH2_Domain-Containing"/>
</dbReference>
<dbReference type="Pfam" id="PF02837">
    <property type="entry name" value="Glyco_hydro_2_N"/>
    <property type="match status" value="1"/>
</dbReference>
<dbReference type="Gene3D" id="3.20.20.80">
    <property type="entry name" value="Glycosidases"/>
    <property type="match status" value="1"/>
</dbReference>
<dbReference type="Gene3D" id="2.60.120.260">
    <property type="entry name" value="Galactose-binding domain-like"/>
    <property type="match status" value="1"/>
</dbReference>
<dbReference type="GO" id="GO:0004566">
    <property type="term" value="F:beta-glucuronidase activity"/>
    <property type="evidence" value="ECO:0007669"/>
    <property type="project" value="UniProtKB-EC"/>
</dbReference>
<evidence type="ECO:0000256" key="3">
    <source>
        <dbReference type="ARBA" id="ARBA00023295"/>
    </source>
</evidence>
<dbReference type="InterPro" id="IPR006103">
    <property type="entry name" value="Glyco_hydro_2_cat"/>
</dbReference>
<evidence type="ECO:0000259" key="5">
    <source>
        <dbReference type="Pfam" id="PF02836"/>
    </source>
</evidence>
<dbReference type="InterPro" id="IPR008979">
    <property type="entry name" value="Galactose-bd-like_sf"/>
</dbReference>
<accession>A0AAU7B0L3</accession>
<protein>
    <submittedName>
        <fullName evidence="7">Beta-glucuronidase</fullName>
        <ecNumber evidence="7">3.2.1.31</ecNumber>
    </submittedName>
</protein>
<dbReference type="Pfam" id="PF02836">
    <property type="entry name" value="Glyco_hydro_2_C"/>
    <property type="match status" value="1"/>
</dbReference>